<gene>
    <name evidence="3" type="ORF">WUBG_11751</name>
</gene>
<dbReference type="PANTHER" id="PTHR31516">
    <property type="entry name" value="STABILIZER OF AXONEMAL MICROTUBULES 2"/>
    <property type="match status" value="1"/>
</dbReference>
<accession>J9E4Y0</accession>
<dbReference type="PANTHER" id="PTHR31516:SF17">
    <property type="entry name" value="STABILIZER OF AXONEMAL MICROTUBULES 2"/>
    <property type="match status" value="1"/>
</dbReference>
<dbReference type="Proteomes" id="UP000004810">
    <property type="component" value="Unassembled WGS sequence"/>
</dbReference>
<feature type="compositionally biased region" description="Polar residues" evidence="2">
    <location>
        <begin position="28"/>
        <end position="40"/>
    </location>
</feature>
<reference evidence="4" key="1">
    <citation type="submission" date="2012-08" db="EMBL/GenBank/DDBJ databases">
        <title>The Genome Sequence of Wuchereria bancrofti.</title>
        <authorList>
            <person name="Nutman T.B."/>
            <person name="Fink D.L."/>
            <person name="Russ C."/>
            <person name="Young S."/>
            <person name="Zeng Q."/>
            <person name="Koehrsen M."/>
            <person name="Alvarado L."/>
            <person name="Berlin A."/>
            <person name="Chapman S.B."/>
            <person name="Chen Z."/>
            <person name="Freedman E."/>
            <person name="Gellesch M."/>
            <person name="Goldberg J."/>
            <person name="Griggs A."/>
            <person name="Gujja S."/>
            <person name="Heilman E.R."/>
            <person name="Heiman D."/>
            <person name="Hepburn T."/>
            <person name="Howarth C."/>
            <person name="Jen D."/>
            <person name="Larson L."/>
            <person name="Lewis B."/>
            <person name="Mehta T."/>
            <person name="Park D."/>
            <person name="Pearson M."/>
            <person name="Roberts A."/>
            <person name="Saif S."/>
            <person name="Shea T."/>
            <person name="Shenoy N."/>
            <person name="Sisk P."/>
            <person name="Stolte C."/>
            <person name="Sykes S."/>
            <person name="Walk T."/>
            <person name="White J."/>
            <person name="Yandava C."/>
            <person name="Haas B."/>
            <person name="Henn M.R."/>
            <person name="Nusbaum C."/>
            <person name="Birren B."/>
        </authorList>
    </citation>
    <scope>NUCLEOTIDE SEQUENCE [LARGE SCALE GENOMIC DNA]</scope>
    <source>
        <strain evidence="4">NA</strain>
    </source>
</reference>
<dbReference type="GO" id="GO:0008017">
    <property type="term" value="F:microtubule binding"/>
    <property type="evidence" value="ECO:0007669"/>
    <property type="project" value="InterPro"/>
</dbReference>
<feature type="compositionally biased region" description="Polar residues" evidence="2">
    <location>
        <begin position="1"/>
        <end position="10"/>
    </location>
</feature>
<comment type="caution">
    <text evidence="3">The sequence shown here is derived from an EMBL/GenBank/DDBJ whole genome shotgun (WGS) entry which is preliminary data.</text>
</comment>
<name>J9E4Y0_WUCBA</name>
<dbReference type="GO" id="GO:0005879">
    <property type="term" value="C:axonemal microtubule"/>
    <property type="evidence" value="ECO:0007669"/>
    <property type="project" value="TreeGrafter"/>
</dbReference>
<dbReference type="AlphaFoldDB" id="J9E4Y0"/>
<organism evidence="3 4">
    <name type="scientific">Wuchereria bancrofti</name>
    <dbReference type="NCBI Taxonomy" id="6293"/>
    <lineage>
        <taxon>Eukaryota</taxon>
        <taxon>Metazoa</taxon>
        <taxon>Ecdysozoa</taxon>
        <taxon>Nematoda</taxon>
        <taxon>Chromadorea</taxon>
        <taxon>Rhabditida</taxon>
        <taxon>Spirurina</taxon>
        <taxon>Spiruromorpha</taxon>
        <taxon>Filarioidea</taxon>
        <taxon>Onchocercidae</taxon>
        <taxon>Wuchereria</taxon>
    </lineage>
</organism>
<dbReference type="EMBL" id="ADBV01007886">
    <property type="protein sequence ID" value="EJW77341.1"/>
    <property type="molecule type" value="Genomic_DNA"/>
</dbReference>
<evidence type="ECO:0000313" key="3">
    <source>
        <dbReference type="EMBL" id="EJW77341.1"/>
    </source>
</evidence>
<proteinExistence type="inferred from homology"/>
<sequence>KEDISNSGAVSVSHKDYDRKKGDRYQISKPTDSNILQGNGSFVSETQKNADYVDQKGEICKVKRPISSEIWKIDGKFETKSVSRRDFSPKKGERCAIKKPCDTDILFGDGSFRTETHSQVEFTAKKADKFEIVRPGSAGIWKEQDGSMKNEVMKKCRSKGCTENLRATDSERVVYDIVDRGGSRTENCWTAYTETFYEGVPTEDVRRVIQRKNHEFKLFESNLEDRTIYRTSSNMPEVSSNEIRMTPIKLQESMLWQNGQMKMESQYNTDFVPKLKPCPAGELIKSIAKNHSSNRTFRILSYSWRSPFL</sequence>
<feature type="non-terminal residue" evidence="3">
    <location>
        <position position="1"/>
    </location>
</feature>
<evidence type="ECO:0000256" key="2">
    <source>
        <dbReference type="SAM" id="MobiDB-lite"/>
    </source>
</evidence>
<feature type="region of interest" description="Disordered" evidence="2">
    <location>
        <begin position="1"/>
        <end position="40"/>
    </location>
</feature>
<evidence type="ECO:0000256" key="1">
    <source>
        <dbReference type="ARBA" id="ARBA00008738"/>
    </source>
</evidence>
<dbReference type="GO" id="GO:0005814">
    <property type="term" value="C:centriole"/>
    <property type="evidence" value="ECO:0007669"/>
    <property type="project" value="TreeGrafter"/>
</dbReference>
<dbReference type="GO" id="GO:0036064">
    <property type="term" value="C:ciliary basal body"/>
    <property type="evidence" value="ECO:0007669"/>
    <property type="project" value="TreeGrafter"/>
</dbReference>
<feature type="compositionally biased region" description="Basic and acidic residues" evidence="2">
    <location>
        <begin position="13"/>
        <end position="26"/>
    </location>
</feature>
<dbReference type="InterPro" id="IPR033336">
    <property type="entry name" value="SAXO1/2"/>
</dbReference>
<protein>
    <submittedName>
        <fullName evidence="3">Uncharacterized protein</fullName>
    </submittedName>
</protein>
<comment type="similarity">
    <text evidence="1">Belongs to the FAM154 family.</text>
</comment>
<dbReference type="GO" id="GO:0036126">
    <property type="term" value="C:sperm flagellum"/>
    <property type="evidence" value="ECO:0007669"/>
    <property type="project" value="TreeGrafter"/>
</dbReference>
<evidence type="ECO:0000313" key="4">
    <source>
        <dbReference type="Proteomes" id="UP000004810"/>
    </source>
</evidence>